<dbReference type="EMBL" id="NIVC01001178">
    <property type="protein sequence ID" value="PAA71246.1"/>
    <property type="molecule type" value="Genomic_DNA"/>
</dbReference>
<evidence type="ECO:0000259" key="2">
    <source>
        <dbReference type="PROSITE" id="PS51746"/>
    </source>
</evidence>
<dbReference type="CDD" id="cd00143">
    <property type="entry name" value="PP2Cc"/>
    <property type="match status" value="1"/>
</dbReference>
<dbReference type="InterPro" id="IPR001932">
    <property type="entry name" value="PPM-type_phosphatase-like_dom"/>
</dbReference>
<keyword evidence="4" id="KW-1185">Reference proteome</keyword>
<comment type="caution">
    <text evidence="3">The sequence shown here is derived from an EMBL/GenBank/DDBJ whole genome shotgun (WGS) entry which is preliminary data.</text>
</comment>
<dbReference type="InterPro" id="IPR015655">
    <property type="entry name" value="PP2C"/>
</dbReference>
<dbReference type="Pfam" id="PF00481">
    <property type="entry name" value="PP2C"/>
    <property type="match status" value="1"/>
</dbReference>
<organism evidence="3 4">
    <name type="scientific">Macrostomum lignano</name>
    <dbReference type="NCBI Taxonomy" id="282301"/>
    <lineage>
        <taxon>Eukaryota</taxon>
        <taxon>Metazoa</taxon>
        <taxon>Spiralia</taxon>
        <taxon>Lophotrochozoa</taxon>
        <taxon>Platyhelminthes</taxon>
        <taxon>Rhabditophora</taxon>
        <taxon>Macrostomorpha</taxon>
        <taxon>Macrostomida</taxon>
        <taxon>Macrostomidae</taxon>
        <taxon>Macrostomum</taxon>
    </lineage>
</organism>
<dbReference type="OrthoDB" id="343114at2759"/>
<evidence type="ECO:0000313" key="3">
    <source>
        <dbReference type="EMBL" id="PAA71246.1"/>
    </source>
</evidence>
<reference evidence="3 4" key="1">
    <citation type="submission" date="2017-06" db="EMBL/GenBank/DDBJ databases">
        <title>A platform for efficient transgenesis in Macrostomum lignano, a flatworm model organism for stem cell research.</title>
        <authorList>
            <person name="Berezikov E."/>
        </authorList>
    </citation>
    <scope>NUCLEOTIDE SEQUENCE [LARGE SCALE GENOMIC DNA]</scope>
    <source>
        <strain evidence="3">DV1</strain>
        <tissue evidence="3">Whole organism</tissue>
    </source>
</reference>
<evidence type="ECO:0000256" key="1">
    <source>
        <dbReference type="SAM" id="MobiDB-lite"/>
    </source>
</evidence>
<evidence type="ECO:0000313" key="4">
    <source>
        <dbReference type="Proteomes" id="UP000215902"/>
    </source>
</evidence>
<dbReference type="SUPFAM" id="SSF81606">
    <property type="entry name" value="PP2C-like"/>
    <property type="match status" value="1"/>
</dbReference>
<dbReference type="Proteomes" id="UP000215902">
    <property type="component" value="Unassembled WGS sequence"/>
</dbReference>
<dbReference type="SMART" id="SM00331">
    <property type="entry name" value="PP2C_SIG"/>
    <property type="match status" value="1"/>
</dbReference>
<dbReference type="PANTHER" id="PTHR47992">
    <property type="entry name" value="PROTEIN PHOSPHATASE"/>
    <property type="match status" value="1"/>
</dbReference>
<dbReference type="Gene3D" id="3.60.40.10">
    <property type="entry name" value="PPM-type phosphatase domain"/>
    <property type="match status" value="1"/>
</dbReference>
<dbReference type="GO" id="GO:0004722">
    <property type="term" value="F:protein serine/threonine phosphatase activity"/>
    <property type="evidence" value="ECO:0007669"/>
    <property type="project" value="InterPro"/>
</dbReference>
<accession>A0A267FBV1</accession>
<feature type="compositionally biased region" description="Basic and acidic residues" evidence="1">
    <location>
        <begin position="146"/>
        <end position="156"/>
    </location>
</feature>
<feature type="domain" description="PPM-type phosphatase" evidence="2">
    <location>
        <begin position="171"/>
        <end position="435"/>
    </location>
</feature>
<name>A0A267FBV1_9PLAT</name>
<feature type="region of interest" description="Disordered" evidence="1">
    <location>
        <begin position="138"/>
        <end position="157"/>
    </location>
</feature>
<dbReference type="PROSITE" id="PS51746">
    <property type="entry name" value="PPM_2"/>
    <property type="match status" value="1"/>
</dbReference>
<dbReference type="AlphaFoldDB" id="A0A267FBV1"/>
<dbReference type="InterPro" id="IPR036457">
    <property type="entry name" value="PPM-type-like_dom_sf"/>
</dbReference>
<protein>
    <recommendedName>
        <fullName evidence="2">PPM-type phosphatase domain-containing protein</fullName>
    </recommendedName>
</protein>
<dbReference type="SMART" id="SM00332">
    <property type="entry name" value="PP2Cc"/>
    <property type="match status" value="1"/>
</dbReference>
<gene>
    <name evidence="3" type="ORF">BOX15_Mlig015866g1</name>
</gene>
<proteinExistence type="predicted"/>
<sequence>MSSCPSELIVSAAQQAVESLADPSAVSRPPFQCFADAHSAQCYFAKQILDLLTPYLLQVVQSDANNDSTMGWRAQAKLMQYLLGSQFTNRFISQDNETAKPEYRAVQRLVGEVVRELADCDAKEKLCSCLGDMEERNISSNDDDNGDKATPRHDSVDAPTVVRRGCARLVSHASAKNRGRRNEDRLLVSAFSPDANSQANFLAVLDGHGGSDGADLAASYLLPLFLSYSSHSDSDSKSELVERLRRTFVDADAKLGEAASQCGASGGATCTVCILSGDQLTVAWAGDSEAWLVHSNGLATQLTAPPHRPSIPAERSRVESAGGFVMDGNPPRLNGVLAVTRSLGDRGVTGSTPEPEVVHRQLKLSEDADGSKDVCVVLASDGLWDAVAPNDAAAALVAMQADDSTKSEAAAANALIDMAVAAGSTDNVTVVVAWL</sequence>
<dbReference type="STRING" id="282301.A0A267FBV1"/>